<dbReference type="Proteomes" id="UP000247371">
    <property type="component" value="Unassembled WGS sequence"/>
</dbReference>
<dbReference type="RefSeq" id="WP_110557098.1">
    <property type="nucleotide sequence ID" value="NZ_NKUB01000013.1"/>
</dbReference>
<name>A0A2V4RNL3_9PROT</name>
<accession>A0A2V4RNL3</accession>
<dbReference type="AlphaFoldDB" id="A0A2V4RNL3"/>
<evidence type="ECO:0000313" key="2">
    <source>
        <dbReference type="Proteomes" id="UP000247371"/>
    </source>
</evidence>
<keyword evidence="2" id="KW-1185">Reference proteome</keyword>
<organism evidence="1 2">
    <name type="scientific">Komagataeibacter swingsii</name>
    <dbReference type="NCBI Taxonomy" id="215220"/>
    <lineage>
        <taxon>Bacteria</taxon>
        <taxon>Pseudomonadati</taxon>
        <taxon>Pseudomonadota</taxon>
        <taxon>Alphaproteobacteria</taxon>
        <taxon>Acetobacterales</taxon>
        <taxon>Acetobacteraceae</taxon>
        <taxon>Komagataeibacter</taxon>
    </lineage>
</organism>
<evidence type="ECO:0000313" key="1">
    <source>
        <dbReference type="EMBL" id="PYD69192.1"/>
    </source>
</evidence>
<sequence length="84" mass="9565">MHDPYLPAGCTQADIDARFEPEEPGWVASYVMQLQHRLHRLVAIRAEFAADRFDGAYDGVDILAYLDDEMATVRMAMAHPQDRD</sequence>
<protein>
    <submittedName>
        <fullName evidence="1">Uncharacterized protein</fullName>
    </submittedName>
</protein>
<dbReference type="EMBL" id="NKUB01000013">
    <property type="protein sequence ID" value="PYD69192.1"/>
    <property type="molecule type" value="Genomic_DNA"/>
</dbReference>
<proteinExistence type="predicted"/>
<reference evidence="1 2" key="1">
    <citation type="submission" date="2017-07" db="EMBL/GenBank/DDBJ databases">
        <title>A draft genome sequence of Komagataeibacter swingsii LMG 22125.</title>
        <authorList>
            <person name="Skraban J."/>
            <person name="Cleenwerck I."/>
            <person name="Vandamme P."/>
            <person name="Trcek J."/>
        </authorList>
    </citation>
    <scope>NUCLEOTIDE SEQUENCE [LARGE SCALE GENOMIC DNA]</scope>
    <source>
        <strain evidence="1 2">LMG 22125</strain>
    </source>
</reference>
<gene>
    <name evidence="1" type="ORF">CFR76_11085</name>
</gene>
<comment type="caution">
    <text evidence="1">The sequence shown here is derived from an EMBL/GenBank/DDBJ whole genome shotgun (WGS) entry which is preliminary data.</text>
</comment>